<evidence type="ECO:0000313" key="2">
    <source>
        <dbReference type="Proteomes" id="UP001238334"/>
    </source>
</evidence>
<dbReference type="Pfam" id="PF12599">
    <property type="entry name" value="DUF3768"/>
    <property type="match status" value="1"/>
</dbReference>
<protein>
    <submittedName>
        <fullName evidence="1">DUF3768 domain-containing protein</fullName>
    </submittedName>
</protein>
<dbReference type="Proteomes" id="UP001238334">
    <property type="component" value="Chromosome"/>
</dbReference>
<dbReference type="InterPro" id="IPR022243">
    <property type="entry name" value="DUF3768"/>
</dbReference>
<keyword evidence="2" id="KW-1185">Reference proteome</keyword>
<organism evidence="1 2">
    <name type="scientific">Parasedimentitalea psychrophila</name>
    <dbReference type="NCBI Taxonomy" id="2997337"/>
    <lineage>
        <taxon>Bacteria</taxon>
        <taxon>Pseudomonadati</taxon>
        <taxon>Pseudomonadota</taxon>
        <taxon>Alphaproteobacteria</taxon>
        <taxon>Rhodobacterales</taxon>
        <taxon>Paracoccaceae</taxon>
        <taxon>Parasedimentitalea</taxon>
    </lineage>
</organism>
<dbReference type="AlphaFoldDB" id="A0A9Y2KWK2"/>
<sequence>MAASRTKVIQKLNDRFRMGDVIVPGTVVVTSGVQSLLAEAGGSMEALMSVVGSYDDFTEGNDPHGEHDFGKISFLLTDLFWKIDQYNTTYDGGSEDPTVLSITCRVLTIMLTEEY</sequence>
<dbReference type="RefSeq" id="WP_270919839.1">
    <property type="nucleotide sequence ID" value="NZ_CP127247.1"/>
</dbReference>
<reference evidence="1 2" key="1">
    <citation type="submission" date="2023-06" db="EMBL/GenBank/DDBJ databases">
        <title>Parasedimentitalea psychrophila sp. nov., a psychrophilic bacterium isolated from deep-sea sediment.</title>
        <authorList>
            <person name="Li A."/>
        </authorList>
    </citation>
    <scope>NUCLEOTIDE SEQUENCE [LARGE SCALE GENOMIC DNA]</scope>
    <source>
        <strain evidence="1 2">QS115</strain>
    </source>
</reference>
<accession>A0A9Y2KWK2</accession>
<evidence type="ECO:0000313" key="1">
    <source>
        <dbReference type="EMBL" id="WIY23873.1"/>
    </source>
</evidence>
<proteinExistence type="predicted"/>
<dbReference type="KEGG" id="ppso:QPJ95_14635"/>
<gene>
    <name evidence="1" type="ORF">QPJ95_14635</name>
</gene>
<dbReference type="EMBL" id="CP127247">
    <property type="protein sequence ID" value="WIY23873.1"/>
    <property type="molecule type" value="Genomic_DNA"/>
</dbReference>
<name>A0A9Y2KWK2_9RHOB</name>